<protein>
    <recommendedName>
        <fullName evidence="6">Anti-sigma factor</fullName>
    </recommendedName>
</protein>
<dbReference type="InterPro" id="IPR012373">
    <property type="entry name" value="Ferrdict_sens_TM"/>
</dbReference>
<dbReference type="RefSeq" id="WP_189627911.1">
    <property type="nucleotide sequence ID" value="NZ_BNAF01000017.1"/>
</dbReference>
<dbReference type="EMBL" id="BNAF01000017">
    <property type="protein sequence ID" value="GHE48040.1"/>
    <property type="molecule type" value="Genomic_DNA"/>
</dbReference>
<proteinExistence type="predicted"/>
<feature type="domain" description="FecR protein" evidence="2">
    <location>
        <begin position="147"/>
        <end position="240"/>
    </location>
</feature>
<accession>A0ABQ3HZM4</accession>
<keyword evidence="1" id="KW-1133">Transmembrane helix</keyword>
<dbReference type="InterPro" id="IPR006860">
    <property type="entry name" value="FecR"/>
</dbReference>
<reference evidence="5" key="1">
    <citation type="journal article" date="2019" name="Int. J. Syst. Evol. Microbiol.">
        <title>The Global Catalogue of Microorganisms (GCM) 10K type strain sequencing project: providing services to taxonomists for standard genome sequencing and annotation.</title>
        <authorList>
            <consortium name="The Broad Institute Genomics Platform"/>
            <consortium name="The Broad Institute Genome Sequencing Center for Infectious Disease"/>
            <person name="Wu L."/>
            <person name="Ma J."/>
        </authorList>
    </citation>
    <scope>NUCLEOTIDE SEQUENCE [LARGE SCALE GENOMIC DNA]</scope>
    <source>
        <strain evidence="5">CGMCC 1.12966</strain>
    </source>
</reference>
<dbReference type="PANTHER" id="PTHR30273:SF2">
    <property type="entry name" value="PROTEIN FECR"/>
    <property type="match status" value="1"/>
</dbReference>
<dbReference type="Gene3D" id="3.55.50.30">
    <property type="match status" value="1"/>
</dbReference>
<evidence type="ECO:0008006" key="6">
    <source>
        <dbReference type="Google" id="ProtNLM"/>
    </source>
</evidence>
<dbReference type="Pfam" id="PF16344">
    <property type="entry name" value="FecR_C"/>
    <property type="match status" value="1"/>
</dbReference>
<organism evidence="4 5">
    <name type="scientific">Sphingobacterium griseoflavum</name>
    <dbReference type="NCBI Taxonomy" id="1474952"/>
    <lineage>
        <taxon>Bacteria</taxon>
        <taxon>Pseudomonadati</taxon>
        <taxon>Bacteroidota</taxon>
        <taxon>Sphingobacteriia</taxon>
        <taxon>Sphingobacteriales</taxon>
        <taxon>Sphingobacteriaceae</taxon>
        <taxon>Sphingobacterium</taxon>
    </lineage>
</organism>
<keyword evidence="5" id="KW-1185">Reference proteome</keyword>
<keyword evidence="1" id="KW-0812">Transmembrane</keyword>
<evidence type="ECO:0000256" key="1">
    <source>
        <dbReference type="SAM" id="Phobius"/>
    </source>
</evidence>
<evidence type="ECO:0000313" key="5">
    <source>
        <dbReference type="Proteomes" id="UP000620550"/>
    </source>
</evidence>
<dbReference type="Pfam" id="PF04773">
    <property type="entry name" value="FecR"/>
    <property type="match status" value="1"/>
</dbReference>
<dbReference type="Proteomes" id="UP000620550">
    <property type="component" value="Unassembled WGS sequence"/>
</dbReference>
<evidence type="ECO:0000313" key="4">
    <source>
        <dbReference type="EMBL" id="GHE48040.1"/>
    </source>
</evidence>
<evidence type="ECO:0000259" key="3">
    <source>
        <dbReference type="Pfam" id="PF16344"/>
    </source>
</evidence>
<dbReference type="Gene3D" id="2.60.120.1440">
    <property type="match status" value="1"/>
</dbReference>
<feature type="domain" description="Protein FecR C-terminal" evidence="3">
    <location>
        <begin position="283"/>
        <end position="352"/>
    </location>
</feature>
<name>A0ABQ3HZM4_9SPHI</name>
<keyword evidence="1" id="KW-0472">Membrane</keyword>
<dbReference type="PANTHER" id="PTHR30273">
    <property type="entry name" value="PERIPLASMIC SIGNAL SENSOR AND SIGMA FACTOR ACTIVATOR FECR-RELATED"/>
    <property type="match status" value="1"/>
</dbReference>
<comment type="caution">
    <text evidence="4">The sequence shown here is derived from an EMBL/GenBank/DDBJ whole genome shotgun (WGS) entry which is preliminary data.</text>
</comment>
<dbReference type="InterPro" id="IPR032508">
    <property type="entry name" value="FecR_C"/>
</dbReference>
<feature type="transmembrane region" description="Helical" evidence="1">
    <location>
        <begin position="56"/>
        <end position="75"/>
    </location>
</feature>
<sequence length="353" mass="40481">MKDWQNDENPHSEEFSKEKIIIREHFTRKFGHPEVENELDKFHNKRRLSAHKMPKVWIGAAATLLLAISTYLFTLPTERTASEHRKLVYSERSVNSDVLLQSGDRDAVVVGNKNNYPQVDKETYPQLLTGGLSYLHVKDRVISKEIITVPSGKIFKIVLQDGTEVWLNAQTKFTFPNRFDEGARRVELEGEAYFRVSKDPQRPFIVKANNLETSVIGTEFNIKNGYDKQSSVTLLKGKVQVTNTLNAESELLAPGDELISRPGVPLKIHKIDTDDYYSWHEGYFHFDDVAFSEVLREIGRWYNLDVIFENPKAKGVKLRFTADRDEDKNVIIELLNDLNMAKIAIEGTSIVVR</sequence>
<gene>
    <name evidence="4" type="ORF">GCM10017764_33870</name>
</gene>
<evidence type="ECO:0000259" key="2">
    <source>
        <dbReference type="Pfam" id="PF04773"/>
    </source>
</evidence>